<evidence type="ECO:0000256" key="3">
    <source>
        <dbReference type="ARBA" id="ARBA00007222"/>
    </source>
</evidence>
<evidence type="ECO:0000256" key="5">
    <source>
        <dbReference type="ARBA" id="ARBA00022676"/>
    </source>
</evidence>
<dbReference type="CDD" id="cd23276">
    <property type="entry name" value="beta-trefoil_MIR_PMT"/>
    <property type="match status" value="1"/>
</dbReference>
<evidence type="ECO:0000256" key="10">
    <source>
        <dbReference type="ARBA" id="ARBA00022989"/>
    </source>
</evidence>
<gene>
    <name evidence="18" type="ORF">CAOG_004592</name>
</gene>
<name>A0A0D2WQD6_CAPO3</name>
<dbReference type="InterPro" id="IPR016093">
    <property type="entry name" value="MIR_motif"/>
</dbReference>
<feature type="compositionally biased region" description="Basic residues" evidence="15">
    <location>
        <begin position="37"/>
        <end position="48"/>
    </location>
</feature>
<dbReference type="Gene3D" id="2.80.10.50">
    <property type="match status" value="1"/>
</dbReference>
<evidence type="ECO:0000256" key="7">
    <source>
        <dbReference type="ARBA" id="ARBA00022692"/>
    </source>
</evidence>
<dbReference type="PANTHER" id="PTHR10050:SF50">
    <property type="entry name" value="DOLICHYL-PHOSPHATE-MANNOSE--PROTEIN MANNOSYLTRANSFERASE 1-RELATED"/>
    <property type="match status" value="1"/>
</dbReference>
<dbReference type="InterPro" id="IPR003342">
    <property type="entry name" value="ArnT-like_N"/>
</dbReference>
<dbReference type="InterPro" id="IPR036300">
    <property type="entry name" value="MIR_dom_sf"/>
</dbReference>
<dbReference type="FunCoup" id="A0A0D2WQD6">
    <property type="interactions" value="160"/>
</dbReference>
<feature type="transmembrane region" description="Helical" evidence="16">
    <location>
        <begin position="248"/>
        <end position="265"/>
    </location>
</feature>
<dbReference type="Proteomes" id="UP000008743">
    <property type="component" value="Unassembled WGS sequence"/>
</dbReference>
<dbReference type="PhylomeDB" id="A0A0D2WQD6"/>
<evidence type="ECO:0000256" key="4">
    <source>
        <dbReference type="ARBA" id="ARBA00012839"/>
    </source>
</evidence>
<evidence type="ECO:0000256" key="1">
    <source>
        <dbReference type="ARBA" id="ARBA00004477"/>
    </source>
</evidence>
<dbReference type="AlphaFoldDB" id="A0A0D2WQD6"/>
<feature type="transmembrane region" description="Helical" evidence="16">
    <location>
        <begin position="468"/>
        <end position="493"/>
    </location>
</feature>
<evidence type="ECO:0000313" key="18">
    <source>
        <dbReference type="EMBL" id="KJE93870.1"/>
    </source>
</evidence>
<dbReference type="InParanoid" id="A0A0D2WQD6"/>
<comment type="catalytic activity">
    <reaction evidence="13">
        <text>a di-trans,poly-cis-dolichyl beta-D-mannosyl phosphate + L-threonyl-[protein] = 3-O-(alpha-D-mannosyl)-L-threonyl-[protein] + a di-trans,poly-cis-dolichyl phosphate + H(+)</text>
        <dbReference type="Rhea" id="RHEA:53396"/>
        <dbReference type="Rhea" id="RHEA-COMP:11060"/>
        <dbReference type="Rhea" id="RHEA-COMP:13547"/>
        <dbReference type="Rhea" id="RHEA-COMP:19498"/>
        <dbReference type="Rhea" id="RHEA-COMP:19501"/>
        <dbReference type="ChEBI" id="CHEBI:15378"/>
        <dbReference type="ChEBI" id="CHEBI:30013"/>
        <dbReference type="ChEBI" id="CHEBI:57683"/>
        <dbReference type="ChEBI" id="CHEBI:58211"/>
        <dbReference type="ChEBI" id="CHEBI:137323"/>
        <dbReference type="EC" id="2.4.1.109"/>
    </reaction>
</comment>
<feature type="region of interest" description="Disordered" evidence="15">
    <location>
        <begin position="175"/>
        <end position="230"/>
    </location>
</feature>
<keyword evidence="19" id="KW-1185">Reference proteome</keyword>
<keyword evidence="12" id="KW-0325">Glycoprotein</keyword>
<protein>
    <recommendedName>
        <fullName evidence="4">dolichyl-phosphate-mannose--protein mannosyltransferase</fullName>
        <ecNumber evidence="4">2.4.1.109</ecNumber>
    </recommendedName>
</protein>
<dbReference type="EMBL" id="KE346366">
    <property type="protein sequence ID" value="KJE93870.1"/>
    <property type="molecule type" value="Genomic_DNA"/>
</dbReference>
<dbReference type="GO" id="GO:0005789">
    <property type="term" value="C:endoplasmic reticulum membrane"/>
    <property type="evidence" value="ECO:0007669"/>
    <property type="project" value="UniProtKB-SubCell"/>
</dbReference>
<evidence type="ECO:0000256" key="15">
    <source>
        <dbReference type="SAM" id="MobiDB-lite"/>
    </source>
</evidence>
<dbReference type="Pfam" id="PF02815">
    <property type="entry name" value="MIR"/>
    <property type="match status" value="1"/>
</dbReference>
<feature type="transmembrane region" description="Helical" evidence="16">
    <location>
        <begin position="857"/>
        <end position="878"/>
    </location>
</feature>
<feature type="compositionally biased region" description="Low complexity" evidence="15">
    <location>
        <begin position="215"/>
        <end position="228"/>
    </location>
</feature>
<dbReference type="InterPro" id="IPR027005">
    <property type="entry name" value="PMT-like"/>
</dbReference>
<dbReference type="OrthoDB" id="292747at2759"/>
<comment type="pathway">
    <text evidence="2">Protein modification; protein glycosylation.</text>
</comment>
<evidence type="ECO:0000313" key="19">
    <source>
        <dbReference type="Proteomes" id="UP000008743"/>
    </source>
</evidence>
<evidence type="ECO:0000259" key="17">
    <source>
        <dbReference type="PROSITE" id="PS50919"/>
    </source>
</evidence>
<feature type="transmembrane region" description="Helical" evidence="16">
    <location>
        <begin position="792"/>
        <end position="812"/>
    </location>
</feature>
<reference evidence="19" key="1">
    <citation type="submission" date="2011-02" db="EMBL/GenBank/DDBJ databases">
        <title>The Genome Sequence of Capsaspora owczarzaki ATCC 30864.</title>
        <authorList>
            <person name="Russ C."/>
            <person name="Cuomo C."/>
            <person name="Burger G."/>
            <person name="Gray M.W."/>
            <person name="Holland P.W.H."/>
            <person name="King N."/>
            <person name="Lang F.B.F."/>
            <person name="Roger A.J."/>
            <person name="Ruiz-Trillo I."/>
            <person name="Young S.K."/>
            <person name="Zeng Q."/>
            <person name="Gargeya S."/>
            <person name="Alvarado L."/>
            <person name="Berlin A."/>
            <person name="Chapman S.B."/>
            <person name="Chen Z."/>
            <person name="Freedman E."/>
            <person name="Gellesch M."/>
            <person name="Goldberg J."/>
            <person name="Griggs A."/>
            <person name="Gujja S."/>
            <person name="Heilman E."/>
            <person name="Heiman D."/>
            <person name="Howarth C."/>
            <person name="Mehta T."/>
            <person name="Neiman D."/>
            <person name="Pearson M."/>
            <person name="Roberts A."/>
            <person name="Saif S."/>
            <person name="Shea T."/>
            <person name="Shenoy N."/>
            <person name="Sisk P."/>
            <person name="Stolte C."/>
            <person name="Sykes S."/>
            <person name="White J."/>
            <person name="Yandava C."/>
            <person name="Haas B."/>
            <person name="Nusbaum C."/>
            <person name="Birren B."/>
        </authorList>
    </citation>
    <scope>NUCLEOTIDE SEQUENCE</scope>
    <source>
        <strain evidence="19">ATCC 30864</strain>
    </source>
</reference>
<evidence type="ECO:0000256" key="12">
    <source>
        <dbReference type="ARBA" id="ARBA00023180"/>
    </source>
</evidence>
<dbReference type="PANTHER" id="PTHR10050">
    <property type="entry name" value="DOLICHYL-PHOSPHATE-MANNOSE--PROTEIN MANNOSYLTRANSFERASE"/>
    <property type="match status" value="1"/>
</dbReference>
<organism evidence="18 19">
    <name type="scientific">Capsaspora owczarzaki (strain ATCC 30864)</name>
    <dbReference type="NCBI Taxonomy" id="595528"/>
    <lineage>
        <taxon>Eukaryota</taxon>
        <taxon>Filasterea</taxon>
        <taxon>Capsaspora</taxon>
    </lineage>
</organism>
<evidence type="ECO:0000256" key="16">
    <source>
        <dbReference type="SAM" id="Phobius"/>
    </source>
</evidence>
<keyword evidence="8" id="KW-0677">Repeat</keyword>
<feature type="transmembrane region" description="Helical" evidence="16">
    <location>
        <begin position="832"/>
        <end position="851"/>
    </location>
</feature>
<keyword evidence="11 16" id="KW-0472">Membrane</keyword>
<proteinExistence type="inferred from homology"/>
<feature type="transmembrane region" description="Helical" evidence="16">
    <location>
        <begin position="386"/>
        <end position="404"/>
    </location>
</feature>
<dbReference type="PROSITE" id="PS50919">
    <property type="entry name" value="MIR"/>
    <property type="match status" value="1"/>
</dbReference>
<dbReference type="UniPathway" id="UPA00378"/>
<dbReference type="InterPro" id="IPR032421">
    <property type="entry name" value="PMT_4TMC"/>
</dbReference>
<keyword evidence="5 18" id="KW-0328">Glycosyltransferase</keyword>
<evidence type="ECO:0000256" key="9">
    <source>
        <dbReference type="ARBA" id="ARBA00022824"/>
    </source>
</evidence>
<dbReference type="eggNOG" id="KOG3359">
    <property type="taxonomic scope" value="Eukaryota"/>
</dbReference>
<accession>A0A0D2WQD6</accession>
<evidence type="ECO:0000256" key="14">
    <source>
        <dbReference type="ARBA" id="ARBA00045102"/>
    </source>
</evidence>
<dbReference type="SMART" id="SM00472">
    <property type="entry name" value="MIR"/>
    <property type="match status" value="2"/>
</dbReference>
<comment type="subcellular location">
    <subcellularLocation>
        <location evidence="1">Endoplasmic reticulum membrane</location>
        <topology evidence="1">Multi-pass membrane protein</topology>
    </subcellularLocation>
</comment>
<sequence>MSSGGGFVPVDLVASSGSPLHRHPSPSQSQPQSQSLHHQHQHQQHQHQHQQQGQMWSGHDQAMAAHNGAGSGATKPPGAGYDRSASGSAFSPPAGHSGNSAGLSYGHEMDMQFSQQRHQDSSAAFHHHHQQEQQVQHNQQLQAPAYAIQSSMAGFAAPTGSYGLHSRHSYANPLPYSDFNASPSDEHGHGSLHDSDENTERQSDRYSPYAKSSHSEPSLGRRSPSPSRTKADKALPWFLGTPWHRRRFVAFLFLVLGFATRFYMIQHPHQVVFDEVHFGGFASHYMRRTYFFDVHPPTGKLMIALAGYLAGYDGQFTFKDIGMDYTKAPTHVPYVAMRSVPATCGALLVPLVFLIMMEFGFSIHGSALAAAMVLLENGFVTQSRLILLDSMLLFFIACSVYSIAKFSNLRSREFTPEWFKWLGLTGVSLGLALSVKWVGLFVIALVGLHTIRDLWRLLADLRQSMTDLLLHFLVRALGLIAIPMVIYATSFYIHFAILNTSGPGNAFMSSDFVSGLKGVIETTNTAVTYGSQITMQHVNTNAYFHSHSHDYPGGSKQQQITTYAHKDHNNWWVIRRATTSSGNETFAALPNPSQSVNVASGDFVFLTHVGSEKGLYMHGYAAPVTAGMYEVSAADDDGHPWELVFYKANNEAVPDTLTIAKPRFQLIRSTGSIRCALFSHAVQLPEWGFRQNEAACTTDLHHPGTVWQVTELNAVKHAGFSTTPAKTDRSGILTRLKDIADIQVIAWEANKRLTGEHVFQSRPESWPILSRGISFWQSAGKRMQVYLLGNPLLYWAFIPMVGIYFMIFGVYIIRTRRGCHDMDAEGKRKFQLIGDFFLLGWLLHYIPFFAMERQLFLHHYLPAHMFGILAVAALFDHLLVRLQDRWRRRLLGLLLVTFLYGFWYFAPLSYASPIEVADVPKMKWLSTWDFML</sequence>
<feature type="transmembrane region" description="Helical" evidence="16">
    <location>
        <begin position="890"/>
        <end position="906"/>
    </location>
</feature>
<feature type="compositionally biased region" description="Low complexity" evidence="15">
    <location>
        <begin position="84"/>
        <end position="98"/>
    </location>
</feature>
<dbReference type="SUPFAM" id="SSF82109">
    <property type="entry name" value="MIR domain"/>
    <property type="match status" value="1"/>
</dbReference>
<feature type="compositionally biased region" description="Low complexity" evidence="15">
    <location>
        <begin position="25"/>
        <end position="36"/>
    </location>
</feature>
<feature type="transmembrane region" description="Helical" evidence="16">
    <location>
        <begin position="424"/>
        <end position="448"/>
    </location>
</feature>
<keyword evidence="10 16" id="KW-1133">Transmembrane helix</keyword>
<dbReference type="Pfam" id="PF02366">
    <property type="entry name" value="PMT"/>
    <property type="match status" value="1"/>
</dbReference>
<feature type="region of interest" description="Disordered" evidence="15">
    <location>
        <begin position="1"/>
        <end position="140"/>
    </location>
</feature>
<evidence type="ECO:0000256" key="8">
    <source>
        <dbReference type="ARBA" id="ARBA00022737"/>
    </source>
</evidence>
<dbReference type="Pfam" id="PF16192">
    <property type="entry name" value="PMT_4TMC"/>
    <property type="match status" value="1"/>
</dbReference>
<feature type="compositionally biased region" description="Basic and acidic residues" evidence="15">
    <location>
        <begin position="184"/>
        <end position="204"/>
    </location>
</feature>
<evidence type="ECO:0000256" key="2">
    <source>
        <dbReference type="ARBA" id="ARBA00004922"/>
    </source>
</evidence>
<feature type="domain" description="MIR" evidence="17">
    <location>
        <begin position="524"/>
        <end position="577"/>
    </location>
</feature>
<keyword evidence="6 18" id="KW-0808">Transferase</keyword>
<evidence type="ECO:0000256" key="11">
    <source>
        <dbReference type="ARBA" id="ARBA00023136"/>
    </source>
</evidence>
<comment type="similarity">
    <text evidence="3">Belongs to the glycosyltransferase 39 family.</text>
</comment>
<evidence type="ECO:0000256" key="6">
    <source>
        <dbReference type="ARBA" id="ARBA00022679"/>
    </source>
</evidence>
<keyword evidence="7 16" id="KW-0812">Transmembrane</keyword>
<evidence type="ECO:0000256" key="13">
    <source>
        <dbReference type="ARBA" id="ARBA00045085"/>
    </source>
</evidence>
<dbReference type="GO" id="GO:0004169">
    <property type="term" value="F:dolichyl-phosphate-mannose-protein mannosyltransferase activity"/>
    <property type="evidence" value="ECO:0007669"/>
    <property type="project" value="UniProtKB-EC"/>
</dbReference>
<keyword evidence="9" id="KW-0256">Endoplasmic reticulum</keyword>
<feature type="transmembrane region" description="Helical" evidence="16">
    <location>
        <begin position="347"/>
        <end position="374"/>
    </location>
</feature>
<comment type="catalytic activity">
    <reaction evidence="14">
        <text>a di-trans,poly-cis-dolichyl beta-D-mannosyl phosphate + L-seryl-[protein] = 3-O-(alpha-D-mannosyl)-L-seryl-[protein] + a di-trans,poly-cis-dolichyl phosphate + H(+)</text>
        <dbReference type="Rhea" id="RHEA:17377"/>
        <dbReference type="Rhea" id="RHEA-COMP:9863"/>
        <dbReference type="Rhea" id="RHEA-COMP:13546"/>
        <dbReference type="Rhea" id="RHEA-COMP:19498"/>
        <dbReference type="Rhea" id="RHEA-COMP:19501"/>
        <dbReference type="ChEBI" id="CHEBI:15378"/>
        <dbReference type="ChEBI" id="CHEBI:29999"/>
        <dbReference type="ChEBI" id="CHEBI:57683"/>
        <dbReference type="ChEBI" id="CHEBI:58211"/>
        <dbReference type="ChEBI" id="CHEBI:137321"/>
        <dbReference type="EC" id="2.4.1.109"/>
    </reaction>
</comment>
<dbReference type="EC" id="2.4.1.109" evidence="4"/>